<organism evidence="1 2">
    <name type="scientific">Colwellia psychrerythraea</name>
    <name type="common">Vibrio psychroerythus</name>
    <dbReference type="NCBI Taxonomy" id="28229"/>
    <lineage>
        <taxon>Bacteria</taxon>
        <taxon>Pseudomonadati</taxon>
        <taxon>Pseudomonadota</taxon>
        <taxon>Gammaproteobacteria</taxon>
        <taxon>Alteromonadales</taxon>
        <taxon>Colwelliaceae</taxon>
        <taxon>Colwellia</taxon>
    </lineage>
</organism>
<sequence length="103" mass="11720">MKNNNRNKNEQLQFPSGRTIKRCKDDAKALRKASKETENYLSYNKALDVISADNGLKMGWDKAVNYIIKSAMTANEFESKTLFNKLVGRVGNEQSNFKKRGIS</sequence>
<proteinExistence type="predicted"/>
<dbReference type="EMBL" id="JQED01000047">
    <property type="protein sequence ID" value="KGJ88368.1"/>
    <property type="molecule type" value="Genomic_DNA"/>
</dbReference>
<dbReference type="Proteomes" id="UP000029843">
    <property type="component" value="Unassembled WGS sequence"/>
</dbReference>
<gene>
    <name evidence="1" type="ORF">ND2E_4204</name>
</gene>
<dbReference type="RefSeq" id="WP_033095165.1">
    <property type="nucleotide sequence ID" value="NZ_JQED01000047.1"/>
</dbReference>
<evidence type="ECO:0000313" key="2">
    <source>
        <dbReference type="Proteomes" id="UP000029843"/>
    </source>
</evidence>
<reference evidence="1 2" key="1">
    <citation type="submission" date="2014-08" db="EMBL/GenBank/DDBJ databases">
        <title>Genomic and Phenotypic Diversity of Colwellia psychrerythraea strains from Disparate Marine Basins.</title>
        <authorList>
            <person name="Techtmann S.M."/>
            <person name="Stelling S.C."/>
            <person name="Utturkar S.M."/>
            <person name="Alshibli N."/>
            <person name="Harris A."/>
            <person name="Brown S.D."/>
            <person name="Hazen T.C."/>
        </authorList>
    </citation>
    <scope>NUCLEOTIDE SEQUENCE [LARGE SCALE GENOMIC DNA]</scope>
    <source>
        <strain evidence="1 2">ND2E</strain>
    </source>
</reference>
<dbReference type="OrthoDB" id="7069253at2"/>
<evidence type="ECO:0000313" key="1">
    <source>
        <dbReference type="EMBL" id="KGJ88368.1"/>
    </source>
</evidence>
<dbReference type="PATRIC" id="fig|28229.4.peg.3550"/>
<name>A0A099KFG3_COLPS</name>
<protein>
    <submittedName>
        <fullName evidence="1">Uncharacterized protein</fullName>
    </submittedName>
</protein>
<accession>A0A099KFG3</accession>
<comment type="caution">
    <text evidence="1">The sequence shown here is derived from an EMBL/GenBank/DDBJ whole genome shotgun (WGS) entry which is preliminary data.</text>
</comment>
<dbReference type="AlphaFoldDB" id="A0A099KFG3"/>